<dbReference type="CDD" id="cd18595">
    <property type="entry name" value="ABC_6TM_MRP1_2_3_6_D1_like"/>
    <property type="match status" value="1"/>
</dbReference>
<dbReference type="EMBL" id="LJIJ01000745">
    <property type="protein sequence ID" value="ODM94817.1"/>
    <property type="molecule type" value="Genomic_DNA"/>
</dbReference>
<dbReference type="SUPFAM" id="SSF90123">
    <property type="entry name" value="ABC transporter transmembrane region"/>
    <property type="match status" value="1"/>
</dbReference>
<dbReference type="OMA" id="PIFTPCF"/>
<feature type="transmembrane region" description="Helical" evidence="10">
    <location>
        <begin position="151"/>
        <end position="170"/>
    </location>
</feature>
<evidence type="ECO:0000256" key="2">
    <source>
        <dbReference type="ARBA" id="ARBA00009726"/>
    </source>
</evidence>
<dbReference type="GO" id="GO:0005524">
    <property type="term" value="F:ATP binding"/>
    <property type="evidence" value="ECO:0007669"/>
    <property type="project" value="UniProtKB-KW"/>
</dbReference>
<dbReference type="Gene3D" id="1.20.1560.10">
    <property type="entry name" value="ABC transporter type 1, transmembrane domain"/>
    <property type="match status" value="1"/>
</dbReference>
<dbReference type="OrthoDB" id="6500128at2759"/>
<evidence type="ECO:0000313" key="13">
    <source>
        <dbReference type="Proteomes" id="UP000094527"/>
    </source>
</evidence>
<dbReference type="Pfam" id="PF24357">
    <property type="entry name" value="TMD0_ABC"/>
    <property type="match status" value="1"/>
</dbReference>
<dbReference type="InterPro" id="IPR036640">
    <property type="entry name" value="ABC1_TM_sf"/>
</dbReference>
<comment type="similarity">
    <text evidence="2">Belongs to the ABC transporter superfamily. ABCC family. Conjugate transporter (TC 3.A.1.208) subfamily.</text>
</comment>
<organism evidence="12 13">
    <name type="scientific">Orchesella cincta</name>
    <name type="common">Springtail</name>
    <name type="synonym">Podura cincta</name>
    <dbReference type="NCBI Taxonomy" id="48709"/>
    <lineage>
        <taxon>Eukaryota</taxon>
        <taxon>Metazoa</taxon>
        <taxon>Ecdysozoa</taxon>
        <taxon>Arthropoda</taxon>
        <taxon>Hexapoda</taxon>
        <taxon>Collembola</taxon>
        <taxon>Entomobryomorpha</taxon>
        <taxon>Entomobryoidea</taxon>
        <taxon>Orchesellidae</taxon>
        <taxon>Orchesellinae</taxon>
        <taxon>Orchesella</taxon>
    </lineage>
</organism>
<dbReference type="PANTHER" id="PTHR24223:SF443">
    <property type="entry name" value="MULTIDRUG-RESISTANCE LIKE PROTEIN 1, ISOFORM I"/>
    <property type="match status" value="1"/>
</dbReference>
<feature type="transmembrane region" description="Helical" evidence="10">
    <location>
        <begin position="320"/>
        <end position="348"/>
    </location>
</feature>
<feature type="transmembrane region" description="Helical" evidence="10">
    <location>
        <begin position="424"/>
        <end position="442"/>
    </location>
</feature>
<comment type="subcellular location">
    <subcellularLocation>
        <location evidence="1">Endomembrane system</location>
        <topology evidence="1">Multi-pass membrane protein</topology>
    </subcellularLocation>
</comment>
<dbReference type="AlphaFoldDB" id="A0A1D2MP55"/>
<feature type="transmembrane region" description="Helical" evidence="10">
    <location>
        <begin position="55"/>
        <end position="79"/>
    </location>
</feature>
<dbReference type="PANTHER" id="PTHR24223">
    <property type="entry name" value="ATP-BINDING CASSETTE SUB-FAMILY C"/>
    <property type="match status" value="1"/>
</dbReference>
<feature type="transmembrane region" description="Helical" evidence="10">
    <location>
        <begin position="121"/>
        <end position="139"/>
    </location>
</feature>
<feature type="domain" description="ABC transmembrane type-1" evidence="11">
    <location>
        <begin position="283"/>
        <end position="513"/>
    </location>
</feature>
<dbReference type="InterPro" id="IPR050173">
    <property type="entry name" value="ABC_transporter_C-like"/>
</dbReference>
<evidence type="ECO:0000256" key="8">
    <source>
        <dbReference type="ARBA" id="ARBA00022989"/>
    </source>
</evidence>
<evidence type="ECO:0000256" key="5">
    <source>
        <dbReference type="ARBA" id="ARBA00022737"/>
    </source>
</evidence>
<evidence type="ECO:0000256" key="7">
    <source>
        <dbReference type="ARBA" id="ARBA00022840"/>
    </source>
</evidence>
<accession>A0A1D2MP55</accession>
<feature type="transmembrane region" description="Helical" evidence="10">
    <location>
        <begin position="280"/>
        <end position="300"/>
    </location>
</feature>
<gene>
    <name evidence="12" type="ORF">Ocin01_11862</name>
</gene>
<evidence type="ECO:0000256" key="1">
    <source>
        <dbReference type="ARBA" id="ARBA00004127"/>
    </source>
</evidence>
<dbReference type="InterPro" id="IPR011527">
    <property type="entry name" value="ABC1_TM_dom"/>
</dbReference>
<dbReference type="STRING" id="48709.A0A1D2MP55"/>
<protein>
    <submittedName>
        <fullName evidence="12">Multidrug resistance-associated protein 1</fullName>
    </submittedName>
</protein>
<keyword evidence="8 10" id="KW-1133">Transmembrane helix</keyword>
<proteinExistence type="inferred from homology"/>
<keyword evidence="7" id="KW-0067">ATP-binding</keyword>
<keyword evidence="9 10" id="KW-0472">Membrane</keyword>
<dbReference type="Pfam" id="PF00664">
    <property type="entry name" value="ABC_membrane"/>
    <property type="match status" value="1"/>
</dbReference>
<dbReference type="PROSITE" id="PS50929">
    <property type="entry name" value="ABC_TM1F"/>
    <property type="match status" value="1"/>
</dbReference>
<evidence type="ECO:0000313" key="12">
    <source>
        <dbReference type="EMBL" id="ODM94817.1"/>
    </source>
</evidence>
<sequence length="595" mass="67737">MLKDWDLTWNTDNPIFTPCFERTVLAYLTPIFLWIFAPLDIYFSYISVPGKKIPWSALSIAKLSLTGCLMGIEMGFFVRSFLSEIVYPVDIWSPIVQAATLSLYIGLLISSKRNGVGSSGIQFLFWAILTFTQGIRFRTLLLGLESADTDLIVFLAKVVYLPLVVGQFILHCWADIAPIHENEYDSKAKKKTNPECSASFLSKLLFEWVTPLTWTGFRKPLEYSDLYHLNWSETCQHNSAIFDSNWPNDLNPDSTSNQEEKKHLKKEGGVFLALSKTFGWTYILAFLIRTVTNILFFASPQILNLLIDFISSPKEPQWKGILYATILFLCAFIGTLFHANGLHIFCLLGLRIRSTLISAVYRKALLLSNTAKRSESQGEIMNHIGVDINYISEFCQISNQLWSAPLIVFLALYFLWGILGPSCLAGLLVVVILLPINATIASKSQKLQKQQMRWKDKRTKLMNEILSGIKVLKLYAWEPSFENQVLKIRNEELRMLKTMAYLNSVSDFLLDMLRVSDGALAPLRTYIWPLMHAIRSWTPRRPLLSLPTHNIIKNHNDTLPTQNLLPTGSLYDRYISCAFVRLRSCVRCLLSNGAV</sequence>
<keyword evidence="3" id="KW-0813">Transport</keyword>
<keyword evidence="4 10" id="KW-0812">Transmembrane</keyword>
<evidence type="ECO:0000256" key="10">
    <source>
        <dbReference type="SAM" id="Phobius"/>
    </source>
</evidence>
<dbReference type="GO" id="GO:0012505">
    <property type="term" value="C:endomembrane system"/>
    <property type="evidence" value="ECO:0007669"/>
    <property type="project" value="UniProtKB-SubCell"/>
</dbReference>
<keyword evidence="5" id="KW-0677">Repeat</keyword>
<evidence type="ECO:0000256" key="9">
    <source>
        <dbReference type="ARBA" id="ARBA00023136"/>
    </source>
</evidence>
<evidence type="ECO:0000256" key="6">
    <source>
        <dbReference type="ARBA" id="ARBA00022741"/>
    </source>
</evidence>
<dbReference type="GO" id="GO:0140359">
    <property type="term" value="F:ABC-type transporter activity"/>
    <property type="evidence" value="ECO:0007669"/>
    <property type="project" value="InterPro"/>
</dbReference>
<dbReference type="FunFam" id="1.20.1560.10:FF:000006">
    <property type="entry name" value="ATP-binding cassette, sub-family C (CFTR/MRP), member 9"/>
    <property type="match status" value="1"/>
</dbReference>
<evidence type="ECO:0000256" key="3">
    <source>
        <dbReference type="ARBA" id="ARBA00022448"/>
    </source>
</evidence>
<evidence type="ECO:0000259" key="11">
    <source>
        <dbReference type="PROSITE" id="PS50929"/>
    </source>
</evidence>
<comment type="caution">
    <text evidence="12">The sequence shown here is derived from an EMBL/GenBank/DDBJ whole genome shotgun (WGS) entry which is preliminary data.</text>
</comment>
<feature type="transmembrane region" description="Helical" evidence="10">
    <location>
        <begin position="24"/>
        <end position="43"/>
    </location>
</feature>
<reference evidence="12 13" key="1">
    <citation type="journal article" date="2016" name="Genome Biol. Evol.">
        <title>Gene Family Evolution Reflects Adaptation to Soil Environmental Stressors in the Genome of the Collembolan Orchesella cincta.</title>
        <authorList>
            <person name="Faddeeva-Vakhrusheva A."/>
            <person name="Derks M.F."/>
            <person name="Anvar S.Y."/>
            <person name="Agamennone V."/>
            <person name="Suring W."/>
            <person name="Smit S."/>
            <person name="van Straalen N.M."/>
            <person name="Roelofs D."/>
        </authorList>
    </citation>
    <scope>NUCLEOTIDE SEQUENCE [LARGE SCALE GENOMIC DNA]</scope>
    <source>
        <tissue evidence="12">Mixed pool</tissue>
    </source>
</reference>
<keyword evidence="13" id="KW-1185">Reference proteome</keyword>
<feature type="transmembrane region" description="Helical" evidence="10">
    <location>
        <begin position="401"/>
        <end position="418"/>
    </location>
</feature>
<dbReference type="Proteomes" id="UP000094527">
    <property type="component" value="Unassembled WGS sequence"/>
</dbReference>
<name>A0A1D2MP55_ORCCI</name>
<feature type="transmembrane region" description="Helical" evidence="10">
    <location>
        <begin position="91"/>
        <end position="109"/>
    </location>
</feature>
<evidence type="ECO:0000256" key="4">
    <source>
        <dbReference type="ARBA" id="ARBA00022692"/>
    </source>
</evidence>
<dbReference type="InterPro" id="IPR056227">
    <property type="entry name" value="TMD0_ABC"/>
</dbReference>
<dbReference type="GO" id="GO:0016020">
    <property type="term" value="C:membrane"/>
    <property type="evidence" value="ECO:0007669"/>
    <property type="project" value="InterPro"/>
</dbReference>
<keyword evidence="6" id="KW-0547">Nucleotide-binding</keyword>